<dbReference type="Proteomes" id="UP001072034">
    <property type="component" value="Unassembled WGS sequence"/>
</dbReference>
<dbReference type="Pfam" id="PF25872">
    <property type="entry name" value="HTH_77"/>
    <property type="match status" value="1"/>
</dbReference>
<dbReference type="Gene3D" id="1.25.40.10">
    <property type="entry name" value="Tetratricopeptide repeat domain"/>
    <property type="match status" value="2"/>
</dbReference>
<organism evidence="5 6">
    <name type="scientific">Actinomyces israelii</name>
    <dbReference type="NCBI Taxonomy" id="1659"/>
    <lineage>
        <taxon>Bacteria</taxon>
        <taxon>Bacillati</taxon>
        <taxon>Actinomycetota</taxon>
        <taxon>Actinomycetes</taxon>
        <taxon>Actinomycetales</taxon>
        <taxon>Actinomycetaceae</taxon>
        <taxon>Actinomyces</taxon>
    </lineage>
</organism>
<dbReference type="InterPro" id="IPR001867">
    <property type="entry name" value="OmpR/PhoB-type_DNA-bd"/>
</dbReference>
<comment type="caution">
    <text evidence="5">The sequence shown here is derived from an EMBL/GenBank/DDBJ whole genome shotgun (WGS) entry which is preliminary data.</text>
</comment>
<dbReference type="InterPro" id="IPR058852">
    <property type="entry name" value="HTH_77"/>
</dbReference>
<dbReference type="InterPro" id="IPR036388">
    <property type="entry name" value="WH-like_DNA-bd_sf"/>
</dbReference>
<dbReference type="SUPFAM" id="SSF46894">
    <property type="entry name" value="C-terminal effector domain of the bipartite response regulators"/>
    <property type="match status" value="1"/>
</dbReference>
<dbReference type="SUPFAM" id="SSF52540">
    <property type="entry name" value="P-loop containing nucleoside triphosphate hydrolases"/>
    <property type="match status" value="1"/>
</dbReference>
<proteinExistence type="inferred from homology"/>
<accession>A0ABT4IBT9</accession>
<protein>
    <submittedName>
        <fullName evidence="5">BTAD domain-containing putative transcriptional regulator</fullName>
    </submittedName>
</protein>
<evidence type="ECO:0000313" key="5">
    <source>
        <dbReference type="EMBL" id="MCZ0859213.1"/>
    </source>
</evidence>
<feature type="domain" description="OmpR/PhoB-type" evidence="3">
    <location>
        <begin position="22"/>
        <end position="98"/>
    </location>
</feature>
<keyword evidence="2" id="KW-0238">DNA-binding</keyword>
<dbReference type="InterPro" id="IPR041664">
    <property type="entry name" value="AAA_16"/>
</dbReference>
<dbReference type="InterPro" id="IPR011990">
    <property type="entry name" value="TPR-like_helical_dom_sf"/>
</dbReference>
<dbReference type="Pfam" id="PF13191">
    <property type="entry name" value="AAA_16"/>
    <property type="match status" value="1"/>
</dbReference>
<dbReference type="InterPro" id="IPR016032">
    <property type="entry name" value="Sig_transdc_resp-reg_C-effctor"/>
</dbReference>
<dbReference type="EMBL" id="JAPTMY010000043">
    <property type="protein sequence ID" value="MCZ0859213.1"/>
    <property type="molecule type" value="Genomic_DNA"/>
</dbReference>
<dbReference type="Pfam" id="PF03704">
    <property type="entry name" value="BTAD"/>
    <property type="match status" value="1"/>
</dbReference>
<dbReference type="Gene3D" id="1.10.10.10">
    <property type="entry name" value="Winged helix-like DNA-binding domain superfamily/Winged helix DNA-binding domain"/>
    <property type="match status" value="1"/>
</dbReference>
<dbReference type="SMART" id="SM01043">
    <property type="entry name" value="BTAD"/>
    <property type="match status" value="1"/>
</dbReference>
<feature type="domain" description="Bacterial transcriptional activator" evidence="4">
    <location>
        <begin position="105"/>
        <end position="249"/>
    </location>
</feature>
<evidence type="ECO:0000259" key="3">
    <source>
        <dbReference type="SMART" id="SM00862"/>
    </source>
</evidence>
<evidence type="ECO:0000256" key="1">
    <source>
        <dbReference type="ARBA" id="ARBA00005820"/>
    </source>
</evidence>
<evidence type="ECO:0000313" key="6">
    <source>
        <dbReference type="Proteomes" id="UP001072034"/>
    </source>
</evidence>
<dbReference type="PRINTS" id="PR00364">
    <property type="entry name" value="DISEASERSIST"/>
</dbReference>
<dbReference type="SUPFAM" id="SSF48452">
    <property type="entry name" value="TPR-like"/>
    <property type="match status" value="2"/>
</dbReference>
<gene>
    <name evidence="5" type="ORF">OHJ16_14315</name>
</gene>
<dbReference type="PANTHER" id="PTHR47691:SF3">
    <property type="entry name" value="HTH-TYPE TRANSCRIPTIONAL REGULATOR RV0890C-RELATED"/>
    <property type="match status" value="1"/>
</dbReference>
<sequence length="1053" mass="114367">MEESNSAFVRLLGPVRVLDADGTAIRLSGRRTAALVARLALSAGVVVPAETLLDDIWEDDIPDGGTETLRRLASRTRSRLAKHRLAVGPVPNGGGYRFVIEPMRVDAHRFEHLVTEGARLLRENAPARANEALVQALSLWGGAPLSGIRSEFALHEAARLEDLHLQGQEDRLVAVSSLEGPEAAVGDLQSLASAFPLRERTHYLLMRALHDSGQRGAALAAYDRLRHSLNDKLGVAPARRVTSLYEEILRDEQATPTGWRSPYLTRAVARDREIHLIDELMDRTRLVTLTGTGGVGKTRLAVEYATRATDRLSGHGPAPRICFVGLAALRDGDSLEEGVSAALSTHDMLTPSRSPARILRIASALSDMPTLLILDNCEHVIEPAAALVSELLPLHPDLRILATSREPLMVAGEAVLRVPPLPLPDGSGASSGAVELFEQLAGLSDPSFCIHDGNRALVEYVCRRLDGLPLAIELAATRTRSMGIEGIAGHLNEMFQLLSSARRTDSTRQRSLRATLDWSWDLLSPDERILARRLAWFPAGARVETAEHICAGGDLPQEEVPFLLSSLVDRSLLTISSSSDTQARYQLLETTRRYLLLRLDEAGETDRIAHSAVEYFRDRLQDTFRGLLYGCQAESLAWLDAEYDNIVEAMRQLDRAEDLVAFVIPLSWYWIMHGRVDEISRQLRELEPARDALPTGVVLILDLVASLCPGQDDSGGRRPLWSGVDADTLRTYPPLVMIACKSALLAGDLTAVASLLEIAHDHEEPWVRAAGHAAQSIAAETAGDTEAAEKCAETAAAEFNKIGDHWSAGHMVTLIARHRSRRGDLDGAVEALRDSATMEERSGVVTVLAQVELGRLLVRAGRTEEGRRVLSRTLGQACNISAEYRILAHVGMMAAALDDEDTRAAGTSLAEVREVMAARLVSDPEYLKVEIELVTARLYLQRGQVRLAEAAIREAAAGVAGVAYPALDADVIDTTALVLEATRRPEMAARALGMADRLRGGGTASGKAPVVLGERLTQALGTENFRWLYDEGRATGLGATGVWALAADDEPLR</sequence>
<name>A0ABT4IBT9_9ACTO</name>
<keyword evidence="6" id="KW-1185">Reference proteome</keyword>
<dbReference type="PANTHER" id="PTHR47691">
    <property type="entry name" value="REGULATOR-RELATED"/>
    <property type="match status" value="1"/>
</dbReference>
<dbReference type="RefSeq" id="WP_268918477.1">
    <property type="nucleotide sequence ID" value="NZ_JAPTMY010000043.1"/>
</dbReference>
<reference evidence="5" key="1">
    <citation type="submission" date="2022-10" db="EMBL/GenBank/DDBJ databases">
        <title>Genome sequence of Actinomyces israelii ATCC 10048.</title>
        <authorList>
            <person name="Watt R.M."/>
            <person name="Tong W.M."/>
        </authorList>
    </citation>
    <scope>NUCLEOTIDE SEQUENCE</scope>
    <source>
        <strain evidence="5">ATCC 10048</strain>
    </source>
</reference>
<dbReference type="InterPro" id="IPR005158">
    <property type="entry name" value="BTAD"/>
</dbReference>
<dbReference type="SMART" id="SM00862">
    <property type="entry name" value="Trans_reg_C"/>
    <property type="match status" value="1"/>
</dbReference>
<evidence type="ECO:0000256" key="2">
    <source>
        <dbReference type="ARBA" id="ARBA00023125"/>
    </source>
</evidence>
<dbReference type="InterPro" id="IPR027417">
    <property type="entry name" value="P-loop_NTPase"/>
</dbReference>
<evidence type="ECO:0000259" key="4">
    <source>
        <dbReference type="SMART" id="SM01043"/>
    </source>
</evidence>
<comment type="similarity">
    <text evidence="1">Belongs to the AfsR/DnrI/RedD regulatory family.</text>
</comment>
<dbReference type="CDD" id="cd15831">
    <property type="entry name" value="BTAD"/>
    <property type="match status" value="1"/>
</dbReference>